<dbReference type="AlphaFoldDB" id="G7L361"/>
<dbReference type="EMBL" id="CM001223">
    <property type="protein sequence ID" value="AES77551.1"/>
    <property type="molecule type" value="Genomic_DNA"/>
</dbReference>
<gene>
    <name evidence="1" type="ordered locus">MTR_7g012010</name>
</gene>
<name>G7L361_MEDTR</name>
<evidence type="ECO:0000313" key="3">
    <source>
        <dbReference type="Proteomes" id="UP000002051"/>
    </source>
</evidence>
<organism evidence="1 3">
    <name type="scientific">Medicago truncatula</name>
    <name type="common">Barrel medic</name>
    <name type="synonym">Medicago tribuloides</name>
    <dbReference type="NCBI Taxonomy" id="3880"/>
    <lineage>
        <taxon>Eukaryota</taxon>
        <taxon>Viridiplantae</taxon>
        <taxon>Streptophyta</taxon>
        <taxon>Embryophyta</taxon>
        <taxon>Tracheophyta</taxon>
        <taxon>Spermatophyta</taxon>
        <taxon>Magnoliopsida</taxon>
        <taxon>eudicotyledons</taxon>
        <taxon>Gunneridae</taxon>
        <taxon>Pentapetalae</taxon>
        <taxon>rosids</taxon>
        <taxon>fabids</taxon>
        <taxon>Fabales</taxon>
        <taxon>Fabaceae</taxon>
        <taxon>Papilionoideae</taxon>
        <taxon>50 kb inversion clade</taxon>
        <taxon>NPAAA clade</taxon>
        <taxon>Hologalegina</taxon>
        <taxon>IRL clade</taxon>
        <taxon>Trifolieae</taxon>
        <taxon>Medicago</taxon>
    </lineage>
</organism>
<reference evidence="1 3" key="2">
    <citation type="journal article" date="2014" name="BMC Genomics">
        <title>An improved genome release (version Mt4.0) for the model legume Medicago truncatula.</title>
        <authorList>
            <person name="Tang H."/>
            <person name="Krishnakumar V."/>
            <person name="Bidwell S."/>
            <person name="Rosen B."/>
            <person name="Chan A."/>
            <person name="Zhou S."/>
            <person name="Gentzbittel L."/>
            <person name="Childs K.L."/>
            <person name="Yandell M."/>
            <person name="Gundlach H."/>
            <person name="Mayer K.F."/>
            <person name="Schwartz D.C."/>
            <person name="Town C.D."/>
        </authorList>
    </citation>
    <scope>GENOME REANNOTATION</scope>
    <source>
        <strain evidence="2 3">cv. Jemalong A17</strain>
    </source>
</reference>
<protein>
    <submittedName>
        <fullName evidence="1 2">Uncharacterized protein</fullName>
    </submittedName>
</protein>
<sequence length="91" mass="10030">MVLRPLKYSVETRVGNRPGRPTGAYGLACLSLAWPGLFIKKARLRSLRSKIELSHEARRAASLLVFLSHGIKVHVSMFAGKVLAAGKLLKY</sequence>
<dbReference type="PaxDb" id="3880-AES77551"/>
<keyword evidence="3" id="KW-1185">Reference proteome</keyword>
<reference evidence="2" key="3">
    <citation type="submission" date="2015-04" db="UniProtKB">
        <authorList>
            <consortium name="EnsemblPlants"/>
        </authorList>
    </citation>
    <scope>IDENTIFICATION</scope>
    <source>
        <strain evidence="2">cv. Jemalong A17</strain>
    </source>
</reference>
<proteinExistence type="predicted"/>
<evidence type="ECO:0000313" key="1">
    <source>
        <dbReference type="EMBL" id="AES77551.1"/>
    </source>
</evidence>
<dbReference type="Proteomes" id="UP000002051">
    <property type="component" value="Unassembled WGS sequence"/>
</dbReference>
<evidence type="ECO:0000313" key="2">
    <source>
        <dbReference type="EnsemblPlants" id="AES77551"/>
    </source>
</evidence>
<dbReference type="EnsemblPlants" id="AES77551">
    <property type="protein sequence ID" value="AES77551"/>
    <property type="gene ID" value="MTR_7g012010"/>
</dbReference>
<reference evidence="1 3" key="1">
    <citation type="journal article" date="2011" name="Nature">
        <title>The Medicago genome provides insight into the evolution of rhizobial symbioses.</title>
        <authorList>
            <person name="Young N.D."/>
            <person name="Debelle F."/>
            <person name="Oldroyd G.E."/>
            <person name="Geurts R."/>
            <person name="Cannon S.B."/>
            <person name="Udvardi M.K."/>
            <person name="Benedito V.A."/>
            <person name="Mayer K.F."/>
            <person name="Gouzy J."/>
            <person name="Schoof H."/>
            <person name="Van de Peer Y."/>
            <person name="Proost S."/>
            <person name="Cook D.R."/>
            <person name="Meyers B.C."/>
            <person name="Spannagl M."/>
            <person name="Cheung F."/>
            <person name="De Mita S."/>
            <person name="Krishnakumar V."/>
            <person name="Gundlach H."/>
            <person name="Zhou S."/>
            <person name="Mudge J."/>
            <person name="Bharti A.K."/>
            <person name="Murray J.D."/>
            <person name="Naoumkina M.A."/>
            <person name="Rosen B."/>
            <person name="Silverstein K.A."/>
            <person name="Tang H."/>
            <person name="Rombauts S."/>
            <person name="Zhao P.X."/>
            <person name="Zhou P."/>
            <person name="Barbe V."/>
            <person name="Bardou P."/>
            <person name="Bechner M."/>
            <person name="Bellec A."/>
            <person name="Berger A."/>
            <person name="Berges H."/>
            <person name="Bidwell S."/>
            <person name="Bisseling T."/>
            <person name="Choisne N."/>
            <person name="Couloux A."/>
            <person name="Denny R."/>
            <person name="Deshpande S."/>
            <person name="Dai X."/>
            <person name="Doyle J.J."/>
            <person name="Dudez A.M."/>
            <person name="Farmer A.D."/>
            <person name="Fouteau S."/>
            <person name="Franken C."/>
            <person name="Gibelin C."/>
            <person name="Gish J."/>
            <person name="Goldstein S."/>
            <person name="Gonzalez A.J."/>
            <person name="Green P.J."/>
            <person name="Hallab A."/>
            <person name="Hartog M."/>
            <person name="Hua A."/>
            <person name="Humphray S.J."/>
            <person name="Jeong D.H."/>
            <person name="Jing Y."/>
            <person name="Jocker A."/>
            <person name="Kenton S.M."/>
            <person name="Kim D.J."/>
            <person name="Klee K."/>
            <person name="Lai H."/>
            <person name="Lang C."/>
            <person name="Lin S."/>
            <person name="Macmil S.L."/>
            <person name="Magdelenat G."/>
            <person name="Matthews L."/>
            <person name="McCorrison J."/>
            <person name="Monaghan E.L."/>
            <person name="Mun J.H."/>
            <person name="Najar F.Z."/>
            <person name="Nicholson C."/>
            <person name="Noirot C."/>
            <person name="O'Bleness M."/>
            <person name="Paule C.R."/>
            <person name="Poulain J."/>
            <person name="Prion F."/>
            <person name="Qin B."/>
            <person name="Qu C."/>
            <person name="Retzel E.F."/>
            <person name="Riddle C."/>
            <person name="Sallet E."/>
            <person name="Samain S."/>
            <person name="Samson N."/>
            <person name="Sanders I."/>
            <person name="Saurat O."/>
            <person name="Scarpelli C."/>
            <person name="Schiex T."/>
            <person name="Segurens B."/>
            <person name="Severin A.J."/>
            <person name="Sherrier D.J."/>
            <person name="Shi R."/>
            <person name="Sims S."/>
            <person name="Singer S.R."/>
            <person name="Sinharoy S."/>
            <person name="Sterck L."/>
            <person name="Viollet A."/>
            <person name="Wang B.B."/>
            <person name="Wang K."/>
            <person name="Wang M."/>
            <person name="Wang X."/>
            <person name="Warfsmann J."/>
            <person name="Weissenbach J."/>
            <person name="White D.D."/>
            <person name="White J.D."/>
            <person name="Wiley G.B."/>
            <person name="Wincker P."/>
            <person name="Xing Y."/>
            <person name="Yang L."/>
            <person name="Yao Z."/>
            <person name="Ying F."/>
            <person name="Zhai J."/>
            <person name="Zhou L."/>
            <person name="Zuber A."/>
            <person name="Denarie J."/>
            <person name="Dixon R.A."/>
            <person name="May G.D."/>
            <person name="Schwartz D.C."/>
            <person name="Rogers J."/>
            <person name="Quetier F."/>
            <person name="Town C.D."/>
            <person name="Roe B.A."/>
        </authorList>
    </citation>
    <scope>NUCLEOTIDE SEQUENCE [LARGE SCALE GENOMIC DNA]</scope>
    <source>
        <strain evidence="1">A17</strain>
        <strain evidence="2 3">cv. Jemalong A17</strain>
    </source>
</reference>
<dbReference type="HOGENOM" id="CLU_2430457_0_0_1"/>
<accession>G7L361</accession>